<evidence type="ECO:0000256" key="7">
    <source>
        <dbReference type="ARBA" id="ARBA00019373"/>
    </source>
</evidence>
<evidence type="ECO:0000256" key="14">
    <source>
        <dbReference type="ARBA" id="ARBA00023098"/>
    </source>
</evidence>
<evidence type="ECO:0000256" key="11">
    <source>
        <dbReference type="ARBA" id="ARBA00022692"/>
    </source>
</evidence>
<evidence type="ECO:0000256" key="6">
    <source>
        <dbReference type="ARBA" id="ARBA00012487"/>
    </source>
</evidence>
<evidence type="ECO:0000256" key="4">
    <source>
        <dbReference type="ARBA" id="ARBA00005189"/>
    </source>
</evidence>
<evidence type="ECO:0000256" key="15">
    <source>
        <dbReference type="ARBA" id="ARBA00023136"/>
    </source>
</evidence>
<evidence type="ECO:0000313" key="26">
    <source>
        <dbReference type="Proteomes" id="UP000464374"/>
    </source>
</evidence>
<dbReference type="AlphaFoldDB" id="A0A6P1Y252"/>
<evidence type="ECO:0000256" key="23">
    <source>
        <dbReference type="ARBA" id="ARBA00033406"/>
    </source>
</evidence>
<evidence type="ECO:0000256" key="16">
    <source>
        <dbReference type="ARBA" id="ARBA00023209"/>
    </source>
</evidence>
<organism evidence="25 26">
    <name type="scientific">Treponema vincentii</name>
    <dbReference type="NCBI Taxonomy" id="69710"/>
    <lineage>
        <taxon>Bacteria</taxon>
        <taxon>Pseudomonadati</taxon>
        <taxon>Spirochaetota</taxon>
        <taxon>Spirochaetia</taxon>
        <taxon>Spirochaetales</taxon>
        <taxon>Treponemataceae</taxon>
        <taxon>Treponema</taxon>
    </lineage>
</organism>
<dbReference type="EC" id="2.7.7.41" evidence="6"/>
<feature type="transmembrane region" description="Helical" evidence="24">
    <location>
        <begin position="7"/>
        <end position="25"/>
    </location>
</feature>
<keyword evidence="11 24" id="KW-0812">Transmembrane</keyword>
<dbReference type="KEGG" id="trz:GWP43_07640"/>
<evidence type="ECO:0000256" key="22">
    <source>
        <dbReference type="ARBA" id="ARBA00032743"/>
    </source>
</evidence>
<feature type="transmembrane region" description="Helical" evidence="24">
    <location>
        <begin position="219"/>
        <end position="239"/>
    </location>
</feature>
<keyword evidence="12 25" id="KW-0548">Nucleotidyltransferase</keyword>
<name>A0A6P1Y252_9SPIR</name>
<feature type="transmembrane region" description="Helical" evidence="24">
    <location>
        <begin position="120"/>
        <end position="142"/>
    </location>
</feature>
<accession>A0A6P1Y252</accession>
<dbReference type="PANTHER" id="PTHR46382">
    <property type="entry name" value="PHOSPHATIDATE CYTIDYLYLTRANSFERASE"/>
    <property type="match status" value="1"/>
</dbReference>
<keyword evidence="8" id="KW-1003">Cell membrane</keyword>
<evidence type="ECO:0000256" key="3">
    <source>
        <dbReference type="ARBA" id="ARBA00005119"/>
    </source>
</evidence>
<dbReference type="Proteomes" id="UP000464374">
    <property type="component" value="Chromosome"/>
</dbReference>
<dbReference type="GO" id="GO:0004605">
    <property type="term" value="F:phosphatidate cytidylyltransferase activity"/>
    <property type="evidence" value="ECO:0007669"/>
    <property type="project" value="UniProtKB-EC"/>
</dbReference>
<feature type="transmembrane region" description="Helical" evidence="24">
    <location>
        <begin position="186"/>
        <end position="207"/>
    </location>
</feature>
<evidence type="ECO:0000256" key="8">
    <source>
        <dbReference type="ARBA" id="ARBA00022475"/>
    </source>
</evidence>
<keyword evidence="9" id="KW-0444">Lipid biosynthesis</keyword>
<keyword evidence="14" id="KW-0443">Lipid metabolism</keyword>
<feature type="transmembrane region" description="Helical" evidence="24">
    <location>
        <begin position="148"/>
        <end position="170"/>
    </location>
</feature>
<evidence type="ECO:0000256" key="12">
    <source>
        <dbReference type="ARBA" id="ARBA00022695"/>
    </source>
</evidence>
<proteinExistence type="inferred from homology"/>
<evidence type="ECO:0000256" key="2">
    <source>
        <dbReference type="ARBA" id="ARBA00004651"/>
    </source>
</evidence>
<comment type="similarity">
    <text evidence="5">Belongs to the CDS family.</text>
</comment>
<evidence type="ECO:0000256" key="1">
    <source>
        <dbReference type="ARBA" id="ARBA00001698"/>
    </source>
</evidence>
<evidence type="ECO:0000256" key="9">
    <source>
        <dbReference type="ARBA" id="ARBA00022516"/>
    </source>
</evidence>
<dbReference type="EMBL" id="CP048020">
    <property type="protein sequence ID" value="QHX43340.1"/>
    <property type="molecule type" value="Genomic_DNA"/>
</dbReference>
<feature type="transmembrane region" description="Helical" evidence="24">
    <location>
        <begin position="31"/>
        <end position="49"/>
    </location>
</feature>
<dbReference type="GO" id="GO:0005886">
    <property type="term" value="C:plasma membrane"/>
    <property type="evidence" value="ECO:0007669"/>
    <property type="project" value="UniProtKB-SubCell"/>
</dbReference>
<keyword evidence="17" id="KW-1208">Phospholipid metabolism</keyword>
<evidence type="ECO:0000256" key="5">
    <source>
        <dbReference type="ARBA" id="ARBA00010185"/>
    </source>
</evidence>
<sequence>MKKIIERIIMFVIGLPLVISSVYFLPYHHFLVLHLEIFAATALSIIEIRTMFSRKIAVYSMPIVLFAGMLIPVAVYLFMLGLFSRAVMTLIGIGALYFIFFVETFYSFSKPFEKSIQRVCSAAFIIFYPGLLVIFISAMTRWPSASNIIAMFLLMVFSCDSLAWLFGILFGKGNRGFVPASPNKSIVGFIGGAVAATATGFLAFKLFPADFGKSLSGSLLTGFCTGLAAIIGDLIESIFKRSAEVKDSGALILGRGGILDSADSILLAAPVFYLCYRFFIGI</sequence>
<evidence type="ECO:0000256" key="13">
    <source>
        <dbReference type="ARBA" id="ARBA00022989"/>
    </source>
</evidence>
<evidence type="ECO:0000313" key="25">
    <source>
        <dbReference type="EMBL" id="QHX43340.1"/>
    </source>
</evidence>
<reference evidence="25 26" key="1">
    <citation type="submission" date="2020-01" db="EMBL/GenBank/DDBJ databases">
        <title>Complete genome sequence of a human oral phylogroup 1 Treponema sp. strain ATCC 700766, originally isolated from periodontitis dental plaque.</title>
        <authorList>
            <person name="Chan Y."/>
            <person name="Huo Y.-B."/>
            <person name="Yu X.-L."/>
            <person name="Zeng H."/>
            <person name="Leung W.-K."/>
            <person name="Watt R.M."/>
        </authorList>
    </citation>
    <scope>NUCLEOTIDE SEQUENCE [LARGE SCALE GENOMIC DNA]</scope>
    <source>
        <strain evidence="25 26">OMZ 804</strain>
    </source>
</reference>
<evidence type="ECO:0000256" key="20">
    <source>
        <dbReference type="ARBA" id="ARBA00032253"/>
    </source>
</evidence>
<evidence type="ECO:0000256" key="24">
    <source>
        <dbReference type="SAM" id="Phobius"/>
    </source>
</evidence>
<comment type="subcellular location">
    <subcellularLocation>
        <location evidence="2">Cell membrane</location>
        <topology evidence="2">Multi-pass membrane protein</topology>
    </subcellularLocation>
</comment>
<protein>
    <recommendedName>
        <fullName evidence="7">Phosphatidate cytidylyltransferase</fullName>
        <ecNumber evidence="6">2.7.7.41</ecNumber>
    </recommendedName>
    <alternativeName>
        <fullName evidence="20">CDP-DAG synthase</fullName>
    </alternativeName>
    <alternativeName>
        <fullName evidence="22">CDP-DG synthase</fullName>
    </alternativeName>
    <alternativeName>
        <fullName evidence="18">CDP-diacylglycerol synthase</fullName>
    </alternativeName>
    <alternativeName>
        <fullName evidence="21">CDP-diglyceride pyrophosphorylase</fullName>
    </alternativeName>
    <alternativeName>
        <fullName evidence="23">CDP-diglyceride synthase</fullName>
    </alternativeName>
    <alternativeName>
        <fullName evidence="19">CTP:phosphatidate cytidylyltransferase</fullName>
    </alternativeName>
</protein>
<evidence type="ECO:0000256" key="10">
    <source>
        <dbReference type="ARBA" id="ARBA00022679"/>
    </source>
</evidence>
<keyword evidence="10 25" id="KW-0808">Transferase</keyword>
<keyword evidence="15 24" id="KW-0472">Membrane</keyword>
<gene>
    <name evidence="25" type="ORF">GWP43_07640</name>
</gene>
<dbReference type="GO" id="GO:0016024">
    <property type="term" value="P:CDP-diacylglycerol biosynthetic process"/>
    <property type="evidence" value="ECO:0007669"/>
    <property type="project" value="TreeGrafter"/>
</dbReference>
<keyword evidence="13 24" id="KW-1133">Transmembrane helix</keyword>
<evidence type="ECO:0000256" key="18">
    <source>
        <dbReference type="ARBA" id="ARBA00029893"/>
    </source>
</evidence>
<dbReference type="RefSeq" id="WP_162663667.1">
    <property type="nucleotide sequence ID" value="NZ_CP048020.1"/>
</dbReference>
<evidence type="ECO:0000256" key="21">
    <source>
        <dbReference type="ARBA" id="ARBA00032396"/>
    </source>
</evidence>
<comment type="pathway">
    <text evidence="4">Lipid metabolism.</text>
</comment>
<keyword evidence="16" id="KW-0594">Phospholipid biosynthesis</keyword>
<dbReference type="Pfam" id="PF01148">
    <property type="entry name" value="CTP_transf_1"/>
    <property type="match status" value="1"/>
</dbReference>
<feature type="transmembrane region" description="Helical" evidence="24">
    <location>
        <begin position="56"/>
        <end position="80"/>
    </location>
</feature>
<dbReference type="PANTHER" id="PTHR46382:SF1">
    <property type="entry name" value="PHOSPHATIDATE CYTIDYLYLTRANSFERASE"/>
    <property type="match status" value="1"/>
</dbReference>
<feature type="transmembrane region" description="Helical" evidence="24">
    <location>
        <begin position="86"/>
        <end position="108"/>
    </location>
</feature>
<evidence type="ECO:0000256" key="19">
    <source>
        <dbReference type="ARBA" id="ARBA00031825"/>
    </source>
</evidence>
<comment type="pathway">
    <text evidence="3">Phospholipid metabolism; CDP-diacylglycerol biosynthesis; CDP-diacylglycerol from sn-glycerol 3-phosphate: step 3/3.</text>
</comment>
<evidence type="ECO:0000256" key="17">
    <source>
        <dbReference type="ARBA" id="ARBA00023264"/>
    </source>
</evidence>
<comment type="catalytic activity">
    <reaction evidence="1">
        <text>a 1,2-diacyl-sn-glycero-3-phosphate + CTP + H(+) = a CDP-1,2-diacyl-sn-glycerol + diphosphate</text>
        <dbReference type="Rhea" id="RHEA:16229"/>
        <dbReference type="ChEBI" id="CHEBI:15378"/>
        <dbReference type="ChEBI" id="CHEBI:33019"/>
        <dbReference type="ChEBI" id="CHEBI:37563"/>
        <dbReference type="ChEBI" id="CHEBI:58332"/>
        <dbReference type="ChEBI" id="CHEBI:58608"/>
        <dbReference type="EC" id="2.7.7.41"/>
    </reaction>
</comment>